<sequence>MALGDHLRVFRGFYWHHGIDCGDGTVIHYTGTPTDIKNAAVKHDPIAIFSNGKRPEVVAYTYAFDAETTITRARSRLGEKKYNLAFNNCEHFARWCRTGEHESEQVNFVSGVHPTADFFARAGQKLKSPDGFTAEDAYQLFSPYAKKLFNSDVKNIDLSQPWSFSKNMAPMDPTAILPAINVGLGVANLGVGLYNAYRSHVIEQTVVEEASATRAEVRLNRAATEAVHRDVREIKQQLIAGFDRVQHMLEYQNGLLYAIQSQQHVHDQKLDIVISTLVDGFETMEELIASVTDLRRQDDYSVRLQSLNFARRQAVDSLILDGELTSRDISRLRENAESLEIFLEARLKDSDLHRLSRQSLILALVDARVAQIDALMFEDSENNQRRAAHLYEDLCLRIRKEARLLLDNVTPWEVATALRGQIHTYVTLYRTLRLASELLETAIPIEALRIAPWHDTLPVEPLQLSPSTSDDTIQLNSLADYEWLVRAFELDPINDDISVLSQIPVEAIAKRLGASTSTVDFHTARPYTLPETWKNYGEELNKELGFDPKIQLLPTDLTPAPDSSTPNTTRWDTRGNYEPTDSFFSRNKTNETYRLDIKYQNDTILQLYTKLKDGHCAIALYSLMHDGKVLGPEFTETILDKGRITFEIPIPGIGETGTFDIIGAKAKYRGIVEITSGAAICECPVHALYRRAATY</sequence>
<organism evidence="6 7">
    <name type="scientific">Lujinxingia vulgaris</name>
    <dbReference type="NCBI Taxonomy" id="2600176"/>
    <lineage>
        <taxon>Bacteria</taxon>
        <taxon>Deltaproteobacteria</taxon>
        <taxon>Bradymonadales</taxon>
        <taxon>Lujinxingiaceae</taxon>
        <taxon>Lujinxingia</taxon>
    </lineage>
</organism>
<comment type="caution">
    <text evidence="6">The sequence shown here is derived from an EMBL/GenBank/DDBJ whole genome shotgun (WGS) entry which is preliminary data.</text>
</comment>
<dbReference type="PANTHER" id="PTHR13943">
    <property type="entry name" value="HRAS-LIKE SUPPRESSOR - RELATED"/>
    <property type="match status" value="1"/>
</dbReference>
<gene>
    <name evidence="6" type="ORF">FRC96_19060</name>
</gene>
<proteinExistence type="predicted"/>
<name>A0A5C6X676_9DELT</name>
<dbReference type="Proteomes" id="UP000321046">
    <property type="component" value="Unassembled WGS sequence"/>
</dbReference>
<feature type="region of interest" description="Disordered" evidence="4">
    <location>
        <begin position="555"/>
        <end position="576"/>
    </location>
</feature>
<protein>
    <recommendedName>
        <fullName evidence="5">LRAT domain-containing protein</fullName>
    </recommendedName>
</protein>
<dbReference type="InterPro" id="IPR007053">
    <property type="entry name" value="LRAT_dom"/>
</dbReference>
<accession>A0A5C6X676</accession>
<dbReference type="Pfam" id="PF04970">
    <property type="entry name" value="LRAT"/>
    <property type="match status" value="1"/>
</dbReference>
<dbReference type="RefSeq" id="WP_146976886.1">
    <property type="nucleotide sequence ID" value="NZ_VOSL01000140.1"/>
</dbReference>
<dbReference type="Gene3D" id="3.90.1720.10">
    <property type="entry name" value="endopeptidase domain like (from Nostoc punctiforme)"/>
    <property type="match status" value="1"/>
</dbReference>
<dbReference type="GO" id="GO:0070292">
    <property type="term" value="P:N-acylphosphatidylethanolamine metabolic process"/>
    <property type="evidence" value="ECO:0007669"/>
    <property type="project" value="TreeGrafter"/>
</dbReference>
<dbReference type="OrthoDB" id="9812095at2"/>
<dbReference type="GO" id="GO:0016410">
    <property type="term" value="F:N-acyltransferase activity"/>
    <property type="evidence" value="ECO:0007669"/>
    <property type="project" value="TreeGrafter"/>
</dbReference>
<dbReference type="EMBL" id="VOSL01000140">
    <property type="protein sequence ID" value="TXD32096.1"/>
    <property type="molecule type" value="Genomic_DNA"/>
</dbReference>
<dbReference type="GO" id="GO:0008970">
    <property type="term" value="F:phospholipase A1 activity"/>
    <property type="evidence" value="ECO:0007669"/>
    <property type="project" value="TreeGrafter"/>
</dbReference>
<dbReference type="PANTHER" id="PTHR13943:SF77">
    <property type="entry name" value="LRAT DOMAIN-CONTAINING PROTEIN"/>
    <property type="match status" value="1"/>
</dbReference>
<evidence type="ECO:0000256" key="3">
    <source>
        <dbReference type="ARBA" id="ARBA00023098"/>
    </source>
</evidence>
<dbReference type="PROSITE" id="PS51934">
    <property type="entry name" value="LRAT"/>
    <property type="match status" value="1"/>
</dbReference>
<reference evidence="6 7" key="1">
    <citation type="submission" date="2019-08" db="EMBL/GenBank/DDBJ databases">
        <title>Bradymonadales sp. TMQ2.</title>
        <authorList>
            <person name="Liang Q."/>
        </authorList>
    </citation>
    <scope>NUCLEOTIDE SEQUENCE [LARGE SCALE GENOMIC DNA]</scope>
    <source>
        <strain evidence="6 7">TMQ2</strain>
    </source>
</reference>
<dbReference type="InterPro" id="IPR051496">
    <property type="entry name" value="H-rev107_PLA/AT"/>
</dbReference>
<evidence type="ECO:0000313" key="7">
    <source>
        <dbReference type="Proteomes" id="UP000321046"/>
    </source>
</evidence>
<dbReference type="AlphaFoldDB" id="A0A5C6X676"/>
<evidence type="ECO:0000256" key="4">
    <source>
        <dbReference type="SAM" id="MobiDB-lite"/>
    </source>
</evidence>
<feature type="compositionally biased region" description="Polar residues" evidence="4">
    <location>
        <begin position="561"/>
        <end position="570"/>
    </location>
</feature>
<keyword evidence="1" id="KW-0808">Transferase</keyword>
<evidence type="ECO:0000313" key="6">
    <source>
        <dbReference type="EMBL" id="TXD32096.1"/>
    </source>
</evidence>
<dbReference type="GO" id="GO:0004623">
    <property type="term" value="F:phospholipase A2 activity"/>
    <property type="evidence" value="ECO:0007669"/>
    <property type="project" value="TreeGrafter"/>
</dbReference>
<evidence type="ECO:0000259" key="5">
    <source>
        <dbReference type="PROSITE" id="PS51934"/>
    </source>
</evidence>
<dbReference type="GO" id="GO:0005737">
    <property type="term" value="C:cytoplasm"/>
    <property type="evidence" value="ECO:0007669"/>
    <property type="project" value="TreeGrafter"/>
</dbReference>
<evidence type="ECO:0000256" key="2">
    <source>
        <dbReference type="ARBA" id="ARBA00022801"/>
    </source>
</evidence>
<feature type="domain" description="LRAT" evidence="5">
    <location>
        <begin position="6"/>
        <end position="105"/>
    </location>
</feature>
<keyword evidence="3" id="KW-0443">Lipid metabolism</keyword>
<keyword evidence="2" id="KW-0378">Hydrolase</keyword>
<evidence type="ECO:0000256" key="1">
    <source>
        <dbReference type="ARBA" id="ARBA00022679"/>
    </source>
</evidence>